<reference evidence="2 3" key="1">
    <citation type="submission" date="2020-08" db="EMBL/GenBank/DDBJ databases">
        <title>Sequencing the genomes of 1000 actinobacteria strains.</title>
        <authorList>
            <person name="Klenk H.-P."/>
        </authorList>
    </citation>
    <scope>NUCLEOTIDE SEQUENCE [LARGE SCALE GENOMIC DNA]</scope>
    <source>
        <strain evidence="2 3">DSM 45809</strain>
    </source>
</reference>
<gene>
    <name evidence="2" type="ORF">BJY16_004710</name>
</gene>
<evidence type="ECO:0000256" key="1">
    <source>
        <dbReference type="SAM" id="Phobius"/>
    </source>
</evidence>
<feature type="transmembrane region" description="Helical" evidence="1">
    <location>
        <begin position="294"/>
        <end position="313"/>
    </location>
</feature>
<name>A0A7W7GZM1_9ACTN</name>
<keyword evidence="1" id="KW-0812">Transmembrane</keyword>
<protein>
    <submittedName>
        <fullName evidence="2">Low temperature requirement protein LtrA</fullName>
    </submittedName>
</protein>
<evidence type="ECO:0000313" key="3">
    <source>
        <dbReference type="Proteomes" id="UP000546162"/>
    </source>
</evidence>
<feature type="transmembrane region" description="Helical" evidence="1">
    <location>
        <begin position="42"/>
        <end position="64"/>
    </location>
</feature>
<dbReference type="PANTHER" id="PTHR36840:SF1">
    <property type="entry name" value="BLL5714 PROTEIN"/>
    <property type="match status" value="1"/>
</dbReference>
<dbReference type="Proteomes" id="UP000546162">
    <property type="component" value="Unassembled WGS sequence"/>
</dbReference>
<dbReference type="RefSeq" id="WP_185041757.1">
    <property type="nucleotide sequence ID" value="NZ_BAABFG010000005.1"/>
</dbReference>
<dbReference type="EMBL" id="JACHNB010000001">
    <property type="protein sequence ID" value="MBB4741251.1"/>
    <property type="molecule type" value="Genomic_DNA"/>
</dbReference>
<sequence>MSEPAAEERHATWLELFFDLVIVAAVAQLAHLLHEPDAERLLIFGILYYAMWSVWTGFTLYANVAATRIRLVTMLGAMFGIAVMAASVTPLVDDDHPQRFIIAYVACRMLAIASWKKSAEVMTEWPGVHQAVGLIPWVASLGFEAPVRYWLWAAGIAFDLAFTLLAARHPDRLMAEEREERDRRQRRWTARLARRRFGRTATPPVLPEPRAVTADRPHLGERLGLFVIIVLGEAVAQLVNEAADVTLWSYDIWLLVLTGFGLLVALWWLTLQYGSAAAPVAGAWTRALRATMPVHYLTTAAIVAIAAGLGGLAGEAEHAGAAVRWVMCGGAAVYFLVAGPLGFSGAALRWTLGWALPAAAGAVLLGIFGTHLPVWVLVAGLLLLALWQVGYRRMTPRSA</sequence>
<keyword evidence="1" id="KW-1133">Transmembrane helix</keyword>
<feature type="transmembrane region" description="Helical" evidence="1">
    <location>
        <begin position="252"/>
        <end position="273"/>
    </location>
</feature>
<organism evidence="2 3">
    <name type="scientific">Actinoplanes octamycinicus</name>
    <dbReference type="NCBI Taxonomy" id="135948"/>
    <lineage>
        <taxon>Bacteria</taxon>
        <taxon>Bacillati</taxon>
        <taxon>Actinomycetota</taxon>
        <taxon>Actinomycetes</taxon>
        <taxon>Micromonosporales</taxon>
        <taxon>Micromonosporaceae</taxon>
        <taxon>Actinoplanes</taxon>
    </lineage>
</organism>
<keyword evidence="1" id="KW-0472">Membrane</keyword>
<feature type="transmembrane region" description="Helical" evidence="1">
    <location>
        <begin position="12"/>
        <end position="30"/>
    </location>
</feature>
<accession>A0A7W7GZM1</accession>
<comment type="caution">
    <text evidence="2">The sequence shown here is derived from an EMBL/GenBank/DDBJ whole genome shotgun (WGS) entry which is preliminary data.</text>
</comment>
<dbReference type="AlphaFoldDB" id="A0A7W7GZM1"/>
<feature type="transmembrane region" description="Helical" evidence="1">
    <location>
        <begin position="71"/>
        <end position="92"/>
    </location>
</feature>
<feature type="transmembrane region" description="Helical" evidence="1">
    <location>
        <begin position="319"/>
        <end position="338"/>
    </location>
</feature>
<evidence type="ECO:0000313" key="2">
    <source>
        <dbReference type="EMBL" id="MBB4741251.1"/>
    </source>
</evidence>
<dbReference type="Pfam" id="PF06772">
    <property type="entry name" value="LtrA"/>
    <property type="match status" value="1"/>
</dbReference>
<dbReference type="PANTHER" id="PTHR36840">
    <property type="entry name" value="BLL5714 PROTEIN"/>
    <property type="match status" value="1"/>
</dbReference>
<proteinExistence type="predicted"/>
<feature type="transmembrane region" description="Helical" evidence="1">
    <location>
        <begin position="149"/>
        <end position="167"/>
    </location>
</feature>
<keyword evidence="3" id="KW-1185">Reference proteome</keyword>
<dbReference type="InterPro" id="IPR010640">
    <property type="entry name" value="Low_temperature_requirement_A"/>
</dbReference>